<organism evidence="1 2">
    <name type="scientific">Chaenocephalus aceratus</name>
    <name type="common">Blackfin icefish</name>
    <name type="synonym">Chaenichthys aceratus</name>
    <dbReference type="NCBI Taxonomy" id="36190"/>
    <lineage>
        <taxon>Eukaryota</taxon>
        <taxon>Metazoa</taxon>
        <taxon>Chordata</taxon>
        <taxon>Craniata</taxon>
        <taxon>Vertebrata</taxon>
        <taxon>Euteleostomi</taxon>
        <taxon>Actinopterygii</taxon>
        <taxon>Neopterygii</taxon>
        <taxon>Teleostei</taxon>
        <taxon>Neoteleostei</taxon>
        <taxon>Acanthomorphata</taxon>
        <taxon>Eupercaria</taxon>
        <taxon>Perciformes</taxon>
        <taxon>Notothenioidei</taxon>
        <taxon>Channichthyidae</taxon>
        <taxon>Chaenocephalus</taxon>
    </lineage>
</organism>
<name>A0ACB9Y0T2_CHAAC</name>
<reference evidence="1" key="1">
    <citation type="submission" date="2022-05" db="EMBL/GenBank/DDBJ databases">
        <title>Chromosome-level genome of Chaenocephalus aceratus.</title>
        <authorList>
            <person name="Park H."/>
        </authorList>
    </citation>
    <scope>NUCLEOTIDE SEQUENCE</scope>
    <source>
        <strain evidence="1">KU_202001</strain>
    </source>
</reference>
<evidence type="ECO:0000313" key="1">
    <source>
        <dbReference type="EMBL" id="KAI4833198.1"/>
    </source>
</evidence>
<keyword evidence="2" id="KW-1185">Reference proteome</keyword>
<dbReference type="EMBL" id="CM043785">
    <property type="protein sequence ID" value="KAI4833198.1"/>
    <property type="molecule type" value="Genomic_DNA"/>
</dbReference>
<comment type="caution">
    <text evidence="1">The sequence shown here is derived from an EMBL/GenBank/DDBJ whole genome shotgun (WGS) entry which is preliminary data.</text>
</comment>
<gene>
    <name evidence="1" type="ORF">KUCAC02_016112</name>
</gene>
<protein>
    <submittedName>
        <fullName evidence="1">Uncharacterized protein</fullName>
    </submittedName>
</protein>
<dbReference type="Proteomes" id="UP001057452">
    <property type="component" value="Chromosome 1"/>
</dbReference>
<accession>A0ACB9Y0T2</accession>
<evidence type="ECO:0000313" key="2">
    <source>
        <dbReference type="Proteomes" id="UP001057452"/>
    </source>
</evidence>
<sequence length="290" mass="33047">MHLKYNSNSSFNNVDCSLYTHNIRVRVCRSSKLTAPKVLPLVSYFQQEDWCFLVFLLHVVSHVSAVPVTFLQIRPVLLRRVTSYILSCTRGSCLLTGRISYGVQPHSSLTPIQQNFQGPLMPKITALARYSDLTTEKYTVIYNMPHIRLLRAVSRLKLLQTAVTMVLLPPVYFFYLHGDVPFFLVGYSTGTALFAGAMLFTASHFFRSVVGRMYLDPSQTTLKVSHITFWGRRNDIYLPVSDVMTISDTGDTVKEKILKLKRFSTPQTLYFSIHFGHVVDKQGFKKVFGI</sequence>
<proteinExistence type="predicted"/>